<dbReference type="PANTHER" id="PTHR44085">
    <property type="entry name" value="SEPIAPTERIN REDUCTASE"/>
    <property type="match status" value="1"/>
</dbReference>
<dbReference type="GO" id="GO:0004757">
    <property type="term" value="F:sepiapterin reductase (NADP+) activity"/>
    <property type="evidence" value="ECO:0007669"/>
    <property type="project" value="TreeGrafter"/>
</dbReference>
<dbReference type="EMBL" id="JAHXRI010000001">
    <property type="protein sequence ID" value="MBZ1349313.1"/>
    <property type="molecule type" value="Genomic_DNA"/>
</dbReference>
<dbReference type="PRINTS" id="PR00081">
    <property type="entry name" value="GDHRDH"/>
</dbReference>
<evidence type="ECO:0000256" key="2">
    <source>
        <dbReference type="ARBA" id="ARBA00022490"/>
    </source>
</evidence>
<name>A0A953N837_9BURK</name>
<dbReference type="RefSeq" id="WP_259659719.1">
    <property type="nucleotide sequence ID" value="NZ_JAHXRI010000001.1"/>
</dbReference>
<dbReference type="Proteomes" id="UP000739565">
    <property type="component" value="Unassembled WGS sequence"/>
</dbReference>
<proteinExistence type="predicted"/>
<comment type="caution">
    <text evidence="6">The sequence shown here is derived from an EMBL/GenBank/DDBJ whole genome shotgun (WGS) entry which is preliminary data.</text>
</comment>
<evidence type="ECO:0000256" key="1">
    <source>
        <dbReference type="ARBA" id="ARBA00004496"/>
    </source>
</evidence>
<evidence type="ECO:0000256" key="4">
    <source>
        <dbReference type="ARBA" id="ARBA00023002"/>
    </source>
</evidence>
<dbReference type="Gene3D" id="3.40.50.720">
    <property type="entry name" value="NAD(P)-binding Rossmann-like Domain"/>
    <property type="match status" value="1"/>
</dbReference>
<sequence length="248" mass="26423">MTTITIITGTTRGLGASMAEQLATSGEHLVTLSRKPSDALANIASKHASTLTQLNVDLGDAKALMQAVEALKPLISGHDRVRFIHNAGIVTPIAQAENLNDLEVINHAFQVNITSAMVLTAAILTASDKATDRRIMLISSGAGRNASSGWGVYCATKAAMDRYAEAVKLDVGERARITSMAPGVIDTDMQVTIRSTPKEALPSLDRFLGFHQNKQLGVPDTIAKRILAALESDTYGATIIDDIRQYPA</sequence>
<dbReference type="SMART" id="SM00822">
    <property type="entry name" value="PKS_KR"/>
    <property type="match status" value="1"/>
</dbReference>
<dbReference type="Pfam" id="PF00106">
    <property type="entry name" value="adh_short"/>
    <property type="match status" value="1"/>
</dbReference>
<evidence type="ECO:0000313" key="7">
    <source>
        <dbReference type="Proteomes" id="UP000739565"/>
    </source>
</evidence>
<dbReference type="PANTHER" id="PTHR44085:SF2">
    <property type="entry name" value="SEPIAPTERIN REDUCTASE"/>
    <property type="match status" value="1"/>
</dbReference>
<keyword evidence="2" id="KW-0963">Cytoplasm</keyword>
<dbReference type="AlphaFoldDB" id="A0A953N837"/>
<dbReference type="SUPFAM" id="SSF51735">
    <property type="entry name" value="NAD(P)-binding Rossmann-fold domains"/>
    <property type="match status" value="1"/>
</dbReference>
<reference evidence="6" key="1">
    <citation type="submission" date="2021-07" db="EMBL/GenBank/DDBJ databases">
        <title>New genus and species of the family Alcaligenaceae.</title>
        <authorList>
            <person name="Hahn M.W."/>
        </authorList>
    </citation>
    <scope>NUCLEOTIDE SEQUENCE</scope>
    <source>
        <strain evidence="6">LF4-65</strain>
    </source>
</reference>
<evidence type="ECO:0000259" key="5">
    <source>
        <dbReference type="SMART" id="SM00822"/>
    </source>
</evidence>
<keyword evidence="7" id="KW-1185">Reference proteome</keyword>
<dbReference type="InterPro" id="IPR002347">
    <property type="entry name" value="SDR_fam"/>
</dbReference>
<gene>
    <name evidence="6" type="ORF">KZZ10_01515</name>
</gene>
<organism evidence="6 7">
    <name type="scientific">Zwartia hollandica</name>
    <dbReference type="NCBI Taxonomy" id="324606"/>
    <lineage>
        <taxon>Bacteria</taxon>
        <taxon>Pseudomonadati</taxon>
        <taxon>Pseudomonadota</taxon>
        <taxon>Betaproteobacteria</taxon>
        <taxon>Burkholderiales</taxon>
        <taxon>Alcaligenaceae</taxon>
        <taxon>Zwartia</taxon>
    </lineage>
</organism>
<comment type="subcellular location">
    <subcellularLocation>
        <location evidence="1">Cytoplasm</location>
    </subcellularLocation>
</comment>
<keyword evidence="4" id="KW-0560">Oxidoreductase</keyword>
<dbReference type="InterPro" id="IPR051721">
    <property type="entry name" value="Biopterin_syn/organic_redct"/>
</dbReference>
<feature type="domain" description="Ketoreductase" evidence="5">
    <location>
        <begin position="3"/>
        <end position="188"/>
    </location>
</feature>
<dbReference type="InterPro" id="IPR036291">
    <property type="entry name" value="NAD(P)-bd_dom_sf"/>
</dbReference>
<accession>A0A953N837</accession>
<evidence type="ECO:0000313" key="6">
    <source>
        <dbReference type="EMBL" id="MBZ1349313.1"/>
    </source>
</evidence>
<dbReference type="GO" id="GO:0006729">
    <property type="term" value="P:tetrahydrobiopterin biosynthetic process"/>
    <property type="evidence" value="ECO:0007669"/>
    <property type="project" value="TreeGrafter"/>
</dbReference>
<dbReference type="GO" id="GO:0005737">
    <property type="term" value="C:cytoplasm"/>
    <property type="evidence" value="ECO:0007669"/>
    <property type="project" value="UniProtKB-SubCell"/>
</dbReference>
<protein>
    <submittedName>
        <fullName evidence="6">SDR family NAD(P)-dependent oxidoreductase</fullName>
    </submittedName>
</protein>
<keyword evidence="3" id="KW-0521">NADP</keyword>
<evidence type="ECO:0000256" key="3">
    <source>
        <dbReference type="ARBA" id="ARBA00022857"/>
    </source>
</evidence>
<dbReference type="InterPro" id="IPR057326">
    <property type="entry name" value="KR_dom"/>
</dbReference>